<feature type="domain" description="Aldehyde dehydrogenase" evidence="5">
    <location>
        <begin position="23"/>
        <end position="484"/>
    </location>
</feature>
<dbReference type="Gene3D" id="3.40.309.10">
    <property type="entry name" value="Aldehyde Dehydrogenase, Chain A, domain 2"/>
    <property type="match status" value="1"/>
</dbReference>
<comment type="similarity">
    <text evidence="1 4">Belongs to the aldehyde dehydrogenase family.</text>
</comment>
<name>A0A1A0VFQ6_9MYCO</name>
<evidence type="ECO:0000256" key="2">
    <source>
        <dbReference type="ARBA" id="ARBA00023002"/>
    </source>
</evidence>
<dbReference type="PANTHER" id="PTHR42804">
    <property type="entry name" value="ALDEHYDE DEHYDROGENASE"/>
    <property type="match status" value="1"/>
</dbReference>
<evidence type="ECO:0000259" key="5">
    <source>
        <dbReference type="Pfam" id="PF00171"/>
    </source>
</evidence>
<dbReference type="InterPro" id="IPR016163">
    <property type="entry name" value="Ald_DH_C"/>
</dbReference>
<accession>A0A1A0VFQ6</accession>
<evidence type="ECO:0000313" key="6">
    <source>
        <dbReference type="EMBL" id="OBB82031.1"/>
    </source>
</evidence>
<reference evidence="6 7" key="1">
    <citation type="submission" date="2016-06" db="EMBL/GenBank/DDBJ databases">
        <authorList>
            <person name="Kjaerup R.B."/>
            <person name="Dalgaard T.S."/>
            <person name="Juul-Madsen H.R."/>
        </authorList>
    </citation>
    <scope>NUCLEOTIDE SEQUENCE [LARGE SCALE GENOMIC DNA]</scope>
    <source>
        <strain evidence="6 7">852002-51834_SCH5396731</strain>
    </source>
</reference>
<dbReference type="Pfam" id="PF00171">
    <property type="entry name" value="Aldedh"/>
    <property type="match status" value="1"/>
</dbReference>
<keyword evidence="2 4" id="KW-0560">Oxidoreductase</keyword>
<dbReference type="OrthoDB" id="6882680at2"/>
<dbReference type="AlphaFoldDB" id="A0A1A0VFQ6"/>
<dbReference type="InterPro" id="IPR026460">
    <property type="entry name" value="Aldehyde_dehydrogenase_Rv0768"/>
</dbReference>
<evidence type="ECO:0000256" key="1">
    <source>
        <dbReference type="ARBA" id="ARBA00009986"/>
    </source>
</evidence>
<dbReference type="InterPro" id="IPR015590">
    <property type="entry name" value="Aldehyde_DH_dom"/>
</dbReference>
<dbReference type="EMBL" id="LZSX01000073">
    <property type="protein sequence ID" value="OBB82031.1"/>
    <property type="molecule type" value="Genomic_DNA"/>
</dbReference>
<sequence length="489" mass="51376">MALLADGVSELFIDGKLSPGSAGNFPTVNPATEEVLGVAANADATDMDRAIDAARRAFDETDWSRNTELRVRCIRQLRDAMREHIEELRDITIAEVGAPRMLTSAAQLEGPVGDLSFAADTAESYEWNSDLGQASPMGIPTRRTIAREAVGVVGAITPWNFPHQINLAKLGPALAAGNTVVLKPAPDTPWCAAVLGEIIAEHTDFPPGVVNIITSNDHRVGALLSKDPRVDMVSFTGSTATGRSVMGDAAATIKRVFLELGGKSAFVVLDDADLGGACSMSAFTAAMHAGQGCAITTRLVVPRARYDEAVAIAAGTMGSIKPGDPDDSGTVCGPVISARQRERVQSYLDLAIAEGGTFACGGGRPADRDRGFFIEPTVIAGLTNDARPAREEIFGPVLTVIAYDGEDDALRIANDSPYGLSGTVFGADPERAANFAARMRVGTVNVNGGVWYSADAPFGGYKQSGNGREMGLAGFEEYLEIKTIATAVQ</sequence>
<dbReference type="PANTHER" id="PTHR42804:SF1">
    <property type="entry name" value="ALDEHYDE DEHYDROGENASE-RELATED"/>
    <property type="match status" value="1"/>
</dbReference>
<protein>
    <submittedName>
        <fullName evidence="6">Aldehyde dehydrogenase</fullName>
    </submittedName>
</protein>
<dbReference type="GO" id="GO:0016620">
    <property type="term" value="F:oxidoreductase activity, acting on the aldehyde or oxo group of donors, NAD or NADP as acceptor"/>
    <property type="evidence" value="ECO:0007669"/>
    <property type="project" value="InterPro"/>
</dbReference>
<dbReference type="CDD" id="cd07089">
    <property type="entry name" value="ALDH_CddD-AldA-like"/>
    <property type="match status" value="1"/>
</dbReference>
<dbReference type="InterPro" id="IPR029510">
    <property type="entry name" value="Ald_DH_CS_GLU"/>
</dbReference>
<dbReference type="PROSITE" id="PS00687">
    <property type="entry name" value="ALDEHYDE_DEHYDR_GLU"/>
    <property type="match status" value="1"/>
</dbReference>
<evidence type="ECO:0000313" key="7">
    <source>
        <dbReference type="Proteomes" id="UP000091914"/>
    </source>
</evidence>
<feature type="active site" evidence="3">
    <location>
        <position position="259"/>
    </location>
</feature>
<dbReference type="InterPro" id="IPR016161">
    <property type="entry name" value="Ald_DH/histidinol_DH"/>
</dbReference>
<organism evidence="6 7">
    <name type="scientific">Mycobacterium colombiense</name>
    <dbReference type="NCBI Taxonomy" id="339268"/>
    <lineage>
        <taxon>Bacteria</taxon>
        <taxon>Bacillati</taxon>
        <taxon>Actinomycetota</taxon>
        <taxon>Actinomycetes</taxon>
        <taxon>Mycobacteriales</taxon>
        <taxon>Mycobacteriaceae</taxon>
        <taxon>Mycobacterium</taxon>
        <taxon>Mycobacterium avium complex (MAC)</taxon>
    </lineage>
</organism>
<dbReference type="RefSeq" id="WP_064882293.1">
    <property type="nucleotide sequence ID" value="NZ_LZSX01000073.1"/>
</dbReference>
<evidence type="ECO:0000256" key="4">
    <source>
        <dbReference type="RuleBase" id="RU003345"/>
    </source>
</evidence>
<comment type="caution">
    <text evidence="6">The sequence shown here is derived from an EMBL/GenBank/DDBJ whole genome shotgun (WGS) entry which is preliminary data.</text>
</comment>
<gene>
    <name evidence="6" type="ORF">A5760_13825</name>
</gene>
<dbReference type="SUPFAM" id="SSF53720">
    <property type="entry name" value="ALDH-like"/>
    <property type="match status" value="1"/>
</dbReference>
<dbReference type="FunFam" id="3.40.605.10:FF:000007">
    <property type="entry name" value="NAD/NADP-dependent betaine aldehyde dehydrogenase"/>
    <property type="match status" value="1"/>
</dbReference>
<evidence type="ECO:0000256" key="3">
    <source>
        <dbReference type="PROSITE-ProRule" id="PRU10007"/>
    </source>
</evidence>
<dbReference type="InterPro" id="IPR016162">
    <property type="entry name" value="Ald_DH_N"/>
</dbReference>
<proteinExistence type="inferred from homology"/>
<dbReference type="Gene3D" id="3.40.605.10">
    <property type="entry name" value="Aldehyde Dehydrogenase, Chain A, domain 1"/>
    <property type="match status" value="1"/>
</dbReference>
<dbReference type="NCBIfam" id="TIGR04284">
    <property type="entry name" value="aldehy_Rv0768"/>
    <property type="match status" value="1"/>
</dbReference>
<dbReference type="Proteomes" id="UP000091914">
    <property type="component" value="Unassembled WGS sequence"/>
</dbReference>